<comment type="caution">
    <text evidence="1">The sequence shown here is derived from an EMBL/GenBank/DDBJ whole genome shotgun (WGS) entry which is preliminary data.</text>
</comment>
<organism evidence="1 2">
    <name type="scientific">Colwellia psychrerythraea</name>
    <name type="common">Vibrio psychroerythus</name>
    <dbReference type="NCBI Taxonomy" id="28229"/>
    <lineage>
        <taxon>Bacteria</taxon>
        <taxon>Pseudomonadati</taxon>
        <taxon>Pseudomonadota</taxon>
        <taxon>Gammaproteobacteria</taxon>
        <taxon>Alteromonadales</taxon>
        <taxon>Colwelliaceae</taxon>
        <taxon>Colwellia</taxon>
    </lineage>
</organism>
<dbReference type="PATRIC" id="fig|28229.3.peg.527"/>
<gene>
    <name evidence="1" type="ORF">GAB14E_1369</name>
</gene>
<sequence length="155" mass="18436">MKTPKVIKDLSIQKYKSIEDDKALIIGQKWLTIFCPSITSFRGLKHCMNTLWENMTGDFFQEEAQEKYERHAAPSYYIMEDNFGENEKVIYESRTKPIKNCHGNEVHIFPKNFAWCMTYSHEDGYITPIFSKNKNYEKLEKMNLKSMAEMERIRL</sequence>
<reference evidence="1 2" key="1">
    <citation type="submission" date="2014-08" db="EMBL/GenBank/DDBJ databases">
        <title>Genomic and Phenotypic Diversity of Colwellia psychrerythraea strains from Disparate Marine Basins.</title>
        <authorList>
            <person name="Techtmann S.M."/>
            <person name="Stelling S.C."/>
            <person name="Utturkar S.M."/>
            <person name="Alshibli N."/>
            <person name="Harris A."/>
            <person name="Brown S.D."/>
            <person name="Hazen T.C."/>
        </authorList>
    </citation>
    <scope>NUCLEOTIDE SEQUENCE [LARGE SCALE GENOMIC DNA]</scope>
    <source>
        <strain evidence="1 2">GAB14E</strain>
    </source>
</reference>
<dbReference type="RefSeq" id="WP_033080680.1">
    <property type="nucleotide sequence ID" value="NZ_JQEC01000004.1"/>
</dbReference>
<dbReference type="OrthoDB" id="5737496at2"/>
<dbReference type="Proteomes" id="UP000029868">
    <property type="component" value="Unassembled WGS sequence"/>
</dbReference>
<evidence type="ECO:0000313" key="1">
    <source>
        <dbReference type="EMBL" id="KGJ96901.1"/>
    </source>
</evidence>
<proteinExistence type="predicted"/>
<name>A0A099L213_COLPS</name>
<protein>
    <submittedName>
        <fullName evidence="1">Uncharacterized protein</fullName>
    </submittedName>
</protein>
<dbReference type="AlphaFoldDB" id="A0A099L213"/>
<dbReference type="EMBL" id="JQEC01000004">
    <property type="protein sequence ID" value="KGJ96901.1"/>
    <property type="molecule type" value="Genomic_DNA"/>
</dbReference>
<accession>A0A099L213</accession>
<evidence type="ECO:0000313" key="2">
    <source>
        <dbReference type="Proteomes" id="UP000029868"/>
    </source>
</evidence>